<reference evidence="1 2" key="1">
    <citation type="journal article" date="2009" name="Proc. Natl. Acad. Sci. U.S.A.">
        <title>Characterizing a model human gut microbiota composed of members of its two dominant bacterial phyla.</title>
        <authorList>
            <person name="Mahowald M.A."/>
            <person name="Rey F.E."/>
            <person name="Seedorf H."/>
            <person name="Turnbaugh P.J."/>
            <person name="Fulton R.S."/>
            <person name="Wollam A."/>
            <person name="Shah N."/>
            <person name="Wang C."/>
            <person name="Magrini V."/>
            <person name="Wilson R.K."/>
            <person name="Cantarel B.L."/>
            <person name="Coutinho P.M."/>
            <person name="Henrissat B."/>
            <person name="Crock L.W."/>
            <person name="Russell A."/>
            <person name="Verberkmoes N.C."/>
            <person name="Hettich R.L."/>
            <person name="Gordon J.I."/>
        </authorList>
    </citation>
    <scope>NUCLEOTIDE SEQUENCE [LARGE SCALE GENOMIC DNA]</scope>
    <source>
        <strain evidence="2">ATCC 27750 / DSM 3376 / VPI C15-48 / C15-B4</strain>
    </source>
</reference>
<dbReference type="EMBL" id="CP001104">
    <property type="protein sequence ID" value="ACR72526.1"/>
    <property type="molecule type" value="Genomic_DNA"/>
</dbReference>
<dbReference type="eggNOG" id="COG1595">
    <property type="taxonomic scope" value="Bacteria"/>
</dbReference>
<dbReference type="HOGENOM" id="CLU_110616_1_0_9"/>
<dbReference type="STRING" id="515620.EUBELI_01534"/>
<protein>
    <recommendedName>
        <fullName evidence="3">Sigma-70 family RNA polymerase sigma factor</fullName>
    </recommendedName>
</protein>
<dbReference type="AlphaFoldDB" id="C4Z2F1"/>
<accession>C4Z2F1</accession>
<evidence type="ECO:0000313" key="1">
    <source>
        <dbReference type="EMBL" id="ACR72526.1"/>
    </source>
</evidence>
<proteinExistence type="predicted"/>
<keyword evidence="2" id="KW-1185">Reference proteome</keyword>
<name>C4Z2F1_LACE2</name>
<dbReference type="KEGG" id="eel:EUBELI_01534"/>
<dbReference type="SUPFAM" id="SSF88659">
    <property type="entry name" value="Sigma3 and sigma4 domains of RNA polymerase sigma factors"/>
    <property type="match status" value="1"/>
</dbReference>
<dbReference type="InterPro" id="IPR013324">
    <property type="entry name" value="RNA_pol_sigma_r3/r4-like"/>
</dbReference>
<dbReference type="Proteomes" id="UP000001476">
    <property type="component" value="Chromosome"/>
</dbReference>
<evidence type="ECO:0008006" key="3">
    <source>
        <dbReference type="Google" id="ProtNLM"/>
    </source>
</evidence>
<sequence>MSGALHFGKSRRRAFIMQNNDNQKTYFIYVRSTGEKVPVTKEQHNSFYKETDRIRHKEQDHGRCMCPYRFIWRCDGDCLDCEYHAAGDITSLDQPLSDGSGTLGNYISDRSKPMEEVFADRMLLEQLFARLRELDPDADTIIQCWLDDYKISDRAIAEKLGRPQRTFADQMKKIRTELRKVRGH</sequence>
<organism evidence="1 2">
    <name type="scientific">Lachnospira eligens (strain ATCC 27750 / DSM 3376 / VPI C15-48 / C15-B4)</name>
    <name type="common">Eubacterium eligens</name>
    <dbReference type="NCBI Taxonomy" id="515620"/>
    <lineage>
        <taxon>Bacteria</taxon>
        <taxon>Bacillati</taxon>
        <taxon>Bacillota</taxon>
        <taxon>Clostridia</taxon>
        <taxon>Lachnospirales</taxon>
        <taxon>Lachnospiraceae</taxon>
        <taxon>Lachnospira</taxon>
    </lineage>
</organism>
<gene>
    <name evidence="1" type="ordered locus">EUBELI_01534</name>
</gene>
<evidence type="ECO:0000313" key="2">
    <source>
        <dbReference type="Proteomes" id="UP000001476"/>
    </source>
</evidence>